<dbReference type="PANTHER" id="PTHR43401">
    <property type="entry name" value="L-THREONINE 3-DEHYDROGENASE"/>
    <property type="match status" value="1"/>
</dbReference>
<name>A0A2N0ZL06_9BACI</name>
<accession>A0A2N0ZL06</accession>
<organism evidence="6 7">
    <name type="scientific">Cytobacillus horneckiae</name>
    <dbReference type="NCBI Taxonomy" id="549687"/>
    <lineage>
        <taxon>Bacteria</taxon>
        <taxon>Bacillati</taxon>
        <taxon>Bacillota</taxon>
        <taxon>Bacilli</taxon>
        <taxon>Bacillales</taxon>
        <taxon>Bacillaceae</taxon>
        <taxon>Cytobacillus</taxon>
    </lineage>
</organism>
<dbReference type="InterPro" id="IPR002328">
    <property type="entry name" value="ADH_Zn_CS"/>
</dbReference>
<dbReference type="InterPro" id="IPR013149">
    <property type="entry name" value="ADH-like_C"/>
</dbReference>
<evidence type="ECO:0000313" key="6">
    <source>
        <dbReference type="EMBL" id="PKG30178.1"/>
    </source>
</evidence>
<dbReference type="InterPro" id="IPR036291">
    <property type="entry name" value="NAD(P)-bd_dom_sf"/>
</dbReference>
<comment type="cofactor">
    <cofactor evidence="4">
        <name>Zn(2+)</name>
        <dbReference type="ChEBI" id="CHEBI:29105"/>
    </cofactor>
</comment>
<evidence type="ECO:0000259" key="5">
    <source>
        <dbReference type="SMART" id="SM00829"/>
    </source>
</evidence>
<dbReference type="EMBL" id="PISD01000008">
    <property type="protein sequence ID" value="PKG30178.1"/>
    <property type="molecule type" value="Genomic_DNA"/>
</dbReference>
<comment type="similarity">
    <text evidence="4">Belongs to the zinc-containing alcohol dehydrogenase family.</text>
</comment>
<dbReference type="SMART" id="SM00829">
    <property type="entry name" value="PKS_ER"/>
    <property type="match status" value="1"/>
</dbReference>
<keyword evidence="7" id="KW-1185">Reference proteome</keyword>
<dbReference type="InterPro" id="IPR050129">
    <property type="entry name" value="Zn_alcohol_dh"/>
</dbReference>
<dbReference type="PANTHER" id="PTHR43401:SF5">
    <property type="entry name" value="ALCOHOL DEHYDROGENASE-RELATED"/>
    <property type="match status" value="1"/>
</dbReference>
<keyword evidence="3" id="KW-0560">Oxidoreductase</keyword>
<dbReference type="InterPro" id="IPR011032">
    <property type="entry name" value="GroES-like_sf"/>
</dbReference>
<dbReference type="Gene3D" id="3.90.180.10">
    <property type="entry name" value="Medium-chain alcohol dehydrogenases, catalytic domain"/>
    <property type="match status" value="1"/>
</dbReference>
<dbReference type="Proteomes" id="UP000233343">
    <property type="component" value="Unassembled WGS sequence"/>
</dbReference>
<comment type="caution">
    <text evidence="6">The sequence shown here is derived from an EMBL/GenBank/DDBJ whole genome shotgun (WGS) entry which is preliminary data.</text>
</comment>
<evidence type="ECO:0000313" key="7">
    <source>
        <dbReference type="Proteomes" id="UP000233343"/>
    </source>
</evidence>
<dbReference type="SUPFAM" id="SSF51735">
    <property type="entry name" value="NAD(P)-binding Rossmann-fold domains"/>
    <property type="match status" value="1"/>
</dbReference>
<dbReference type="AlphaFoldDB" id="A0A2N0ZL06"/>
<sequence>MKALVLVDKQRCEVKNVPDPTPDKDGIVIKVMANGVCRSDWHMWMHGQPENRILGHEFSGVVEEVGKEVTRFKKGDRVIVPFISSDGTCPHCLGGKSHLCDSRLSPGANYDGGYADYVAIPKGDRNVIHLPEDLNFLDASALGCRFMTAYHGLVDRVQVLPGEWVAVYGCGGLGLSAINIASTMGAHIIGVDINDANLELAKQMGANYTINSRVTNPVNAIMEITRGGADVSVDALGHSETCVNSIRSLKNDGRHLQGGIISNEGGNVSIPVNEMLKKEIRFISTYGMPVHRFSSLLPLVSQGKLTPGKMVNREVSLSEVNSLFESMSRNALSGTFVVTKFE</sequence>
<keyword evidence="2 4" id="KW-0862">Zinc</keyword>
<dbReference type="InterPro" id="IPR013154">
    <property type="entry name" value="ADH-like_N"/>
</dbReference>
<dbReference type="GO" id="GO:0016491">
    <property type="term" value="F:oxidoreductase activity"/>
    <property type="evidence" value="ECO:0007669"/>
    <property type="project" value="UniProtKB-KW"/>
</dbReference>
<dbReference type="RefSeq" id="WP_066199947.1">
    <property type="nucleotide sequence ID" value="NZ_JAFDQP010000002.1"/>
</dbReference>
<evidence type="ECO:0000256" key="3">
    <source>
        <dbReference type="ARBA" id="ARBA00023002"/>
    </source>
</evidence>
<dbReference type="GO" id="GO:0008270">
    <property type="term" value="F:zinc ion binding"/>
    <property type="evidence" value="ECO:0007669"/>
    <property type="project" value="InterPro"/>
</dbReference>
<dbReference type="Pfam" id="PF00107">
    <property type="entry name" value="ADH_zinc_N"/>
    <property type="match status" value="1"/>
</dbReference>
<gene>
    <name evidence="6" type="ORF">CWS20_04075</name>
</gene>
<feature type="domain" description="Enoyl reductase (ER)" evidence="5">
    <location>
        <begin position="5"/>
        <end position="338"/>
    </location>
</feature>
<dbReference type="Pfam" id="PF08240">
    <property type="entry name" value="ADH_N"/>
    <property type="match status" value="1"/>
</dbReference>
<evidence type="ECO:0000256" key="4">
    <source>
        <dbReference type="RuleBase" id="RU361277"/>
    </source>
</evidence>
<evidence type="ECO:0000256" key="1">
    <source>
        <dbReference type="ARBA" id="ARBA00022723"/>
    </source>
</evidence>
<protein>
    <submittedName>
        <fullName evidence="6">Alcohol dehydrogenase</fullName>
    </submittedName>
</protein>
<keyword evidence="1 4" id="KW-0479">Metal-binding</keyword>
<dbReference type="InterPro" id="IPR020843">
    <property type="entry name" value="ER"/>
</dbReference>
<evidence type="ECO:0000256" key="2">
    <source>
        <dbReference type="ARBA" id="ARBA00022833"/>
    </source>
</evidence>
<dbReference type="SUPFAM" id="SSF50129">
    <property type="entry name" value="GroES-like"/>
    <property type="match status" value="1"/>
</dbReference>
<proteinExistence type="inferred from homology"/>
<dbReference type="PROSITE" id="PS00059">
    <property type="entry name" value="ADH_ZINC"/>
    <property type="match status" value="1"/>
</dbReference>
<reference evidence="6 7" key="1">
    <citation type="journal article" date="2010" name="Int. J. Syst. Evol. Microbiol.">
        <title>Bacillus horneckiae sp. nov., isolated from a spacecraft-assembly clean room.</title>
        <authorList>
            <person name="Vaishampayan P."/>
            <person name="Probst A."/>
            <person name="Krishnamurthi S."/>
            <person name="Ghosh S."/>
            <person name="Osman S."/>
            <person name="McDowall A."/>
            <person name="Ruckmani A."/>
            <person name="Mayilraj S."/>
            <person name="Venkateswaran K."/>
        </authorList>
    </citation>
    <scope>NUCLEOTIDE SEQUENCE [LARGE SCALE GENOMIC DNA]</scope>
    <source>
        <strain evidence="7">1PO1SC</strain>
    </source>
</reference>